<name>A0ABQ4CVK8_9ACTN</name>
<feature type="domain" description="PEP-utilising enzyme C-terminal" evidence="8">
    <location>
        <begin position="176"/>
        <end position="362"/>
    </location>
</feature>
<evidence type="ECO:0008006" key="11">
    <source>
        <dbReference type="Google" id="ProtNLM"/>
    </source>
</evidence>
<evidence type="ECO:0000313" key="10">
    <source>
        <dbReference type="Proteomes" id="UP000604117"/>
    </source>
</evidence>
<accession>A0ABQ4CVK8</accession>
<dbReference type="InterPro" id="IPR040442">
    <property type="entry name" value="Pyrv_kinase-like_dom_sf"/>
</dbReference>
<dbReference type="RefSeq" id="WP_203716190.1">
    <property type="nucleotide sequence ID" value="NZ_BONE01000041.1"/>
</dbReference>
<dbReference type="SUPFAM" id="SSF52009">
    <property type="entry name" value="Phosphohistidine domain"/>
    <property type="match status" value="1"/>
</dbReference>
<evidence type="ECO:0000313" key="9">
    <source>
        <dbReference type="EMBL" id="GIF75326.1"/>
    </source>
</evidence>
<evidence type="ECO:0000259" key="7">
    <source>
        <dbReference type="Pfam" id="PF00391"/>
    </source>
</evidence>
<dbReference type="EMBL" id="BONE01000041">
    <property type="protein sequence ID" value="GIF75326.1"/>
    <property type="molecule type" value="Genomic_DNA"/>
</dbReference>
<dbReference type="Pfam" id="PF00391">
    <property type="entry name" value="PEP-utilizers"/>
    <property type="match status" value="1"/>
</dbReference>
<evidence type="ECO:0000256" key="4">
    <source>
        <dbReference type="ARBA" id="ARBA00022723"/>
    </source>
</evidence>
<keyword evidence="10" id="KW-1185">Reference proteome</keyword>
<dbReference type="Gene3D" id="3.20.20.60">
    <property type="entry name" value="Phosphoenolpyruvate-binding domains"/>
    <property type="match status" value="1"/>
</dbReference>
<evidence type="ECO:0000256" key="2">
    <source>
        <dbReference type="ARBA" id="ARBA00007837"/>
    </source>
</evidence>
<dbReference type="InterPro" id="IPR008279">
    <property type="entry name" value="PEP-util_enz_mobile_dom"/>
</dbReference>
<comment type="caution">
    <text evidence="9">The sequence shown here is derived from an EMBL/GenBank/DDBJ whole genome shotgun (WGS) entry which is preliminary data.</text>
</comment>
<evidence type="ECO:0000256" key="1">
    <source>
        <dbReference type="ARBA" id="ARBA00001946"/>
    </source>
</evidence>
<dbReference type="InterPro" id="IPR050499">
    <property type="entry name" value="PEP-utilizing_PTS_enzyme"/>
</dbReference>
<comment type="cofactor">
    <cofactor evidence="1">
        <name>Mg(2+)</name>
        <dbReference type="ChEBI" id="CHEBI:18420"/>
    </cofactor>
</comment>
<keyword evidence="5" id="KW-0418">Kinase</keyword>
<reference evidence="9 10" key="1">
    <citation type="submission" date="2021-01" db="EMBL/GenBank/DDBJ databases">
        <title>Whole genome shotgun sequence of Asanoa siamensis NBRC 107932.</title>
        <authorList>
            <person name="Komaki H."/>
            <person name="Tamura T."/>
        </authorList>
    </citation>
    <scope>NUCLEOTIDE SEQUENCE [LARGE SCALE GENOMIC DNA]</scope>
    <source>
        <strain evidence="9 10">NBRC 107932</strain>
    </source>
</reference>
<dbReference type="InterPro" id="IPR015813">
    <property type="entry name" value="Pyrv/PenolPyrv_kinase-like_dom"/>
</dbReference>
<dbReference type="InterPro" id="IPR036637">
    <property type="entry name" value="Phosphohistidine_dom_sf"/>
</dbReference>
<dbReference type="Proteomes" id="UP000604117">
    <property type="component" value="Unassembled WGS sequence"/>
</dbReference>
<keyword evidence="6" id="KW-0460">Magnesium</keyword>
<feature type="domain" description="PEP-utilising enzyme mobile" evidence="7">
    <location>
        <begin position="27"/>
        <end position="73"/>
    </location>
</feature>
<dbReference type="SUPFAM" id="SSF51621">
    <property type="entry name" value="Phosphoenolpyruvate/pyruvate domain"/>
    <property type="match status" value="1"/>
</dbReference>
<evidence type="ECO:0000256" key="6">
    <source>
        <dbReference type="ARBA" id="ARBA00022842"/>
    </source>
</evidence>
<keyword evidence="3" id="KW-0808">Transferase</keyword>
<evidence type="ECO:0000256" key="5">
    <source>
        <dbReference type="ARBA" id="ARBA00022777"/>
    </source>
</evidence>
<dbReference type="Gene3D" id="3.50.30.10">
    <property type="entry name" value="Phosphohistidine domain"/>
    <property type="match status" value="1"/>
</dbReference>
<evidence type="ECO:0000259" key="8">
    <source>
        <dbReference type="Pfam" id="PF02896"/>
    </source>
</evidence>
<keyword evidence="4" id="KW-0479">Metal-binding</keyword>
<comment type="similarity">
    <text evidence="2">Belongs to the PEP-utilizing enzyme family.</text>
</comment>
<dbReference type="PANTHER" id="PTHR46244">
    <property type="entry name" value="PHOSPHOENOLPYRUVATE-PROTEIN PHOSPHOTRANSFERASE"/>
    <property type="match status" value="1"/>
</dbReference>
<dbReference type="PANTHER" id="PTHR46244:SF3">
    <property type="entry name" value="PHOSPHOENOLPYRUVATE-PROTEIN PHOSPHOTRANSFERASE"/>
    <property type="match status" value="1"/>
</dbReference>
<evidence type="ECO:0000256" key="3">
    <source>
        <dbReference type="ARBA" id="ARBA00022679"/>
    </source>
</evidence>
<dbReference type="InterPro" id="IPR000121">
    <property type="entry name" value="PEP_util_C"/>
</dbReference>
<sequence length="401" mass="42833">MIRGDLLIRGTGSVVAGPCNRSDRPVEGSILVTPALTPKLYDALMVARAVVCSAGGRTGHMQSICRAKGIPVLRVDPADLGRVAGEVTLDLARESVVVGAVTDRGVLPDPPVAAPDLLGSACAVIADLRDVESLNASGGRVESFFLREEFLCLAAGLRPIDALRGGHSVKGYGRAVAEQLRAYVEALLPGQRLILRLLDLRSDDAAHITEWATVPREPNPDMGLHGTRWLLRSDTYPAALHVMLATLRARLGPDADRVHLAAPFLTDAEEYARLRPHLGLPAGTPLAAFIETPAAVHATPAICAAGADELFVGTKDLAQFYLAADRSNHLVAESYRTRHPAVVDGLRRVVDAAHEAGTPVRVFALGTDLDYYLDRLPTPSGYMMCVSELRRLLVPDRLAAA</sequence>
<gene>
    <name evidence="9" type="ORF">Asi02nite_48440</name>
</gene>
<proteinExistence type="inferred from homology"/>
<organism evidence="9 10">
    <name type="scientific">Asanoa siamensis</name>
    <dbReference type="NCBI Taxonomy" id="926357"/>
    <lineage>
        <taxon>Bacteria</taxon>
        <taxon>Bacillati</taxon>
        <taxon>Actinomycetota</taxon>
        <taxon>Actinomycetes</taxon>
        <taxon>Micromonosporales</taxon>
        <taxon>Micromonosporaceae</taxon>
        <taxon>Asanoa</taxon>
    </lineage>
</organism>
<dbReference type="Pfam" id="PF02896">
    <property type="entry name" value="PEP-utilizers_C"/>
    <property type="match status" value="1"/>
</dbReference>
<protein>
    <recommendedName>
        <fullName evidence="11">PEP-utilizing family enzyme</fullName>
    </recommendedName>
</protein>